<reference evidence="3 4" key="1">
    <citation type="journal article" date="2021" name="Hortic Res">
        <title>Chromosome-scale assembly of the Dendrobium chrysotoxum genome enhances the understanding of orchid evolution.</title>
        <authorList>
            <person name="Zhang Y."/>
            <person name="Zhang G.Q."/>
            <person name="Zhang D."/>
            <person name="Liu X.D."/>
            <person name="Xu X.Y."/>
            <person name="Sun W.H."/>
            <person name="Yu X."/>
            <person name="Zhu X."/>
            <person name="Wang Z.W."/>
            <person name="Zhao X."/>
            <person name="Zhong W.Y."/>
            <person name="Chen H."/>
            <person name="Yin W.L."/>
            <person name="Huang T."/>
            <person name="Niu S.C."/>
            <person name="Liu Z.J."/>
        </authorList>
    </citation>
    <scope>NUCLEOTIDE SEQUENCE [LARGE SCALE GENOMIC DNA]</scope>
    <source>
        <strain evidence="3">Lindl</strain>
    </source>
</reference>
<evidence type="ECO:0000256" key="2">
    <source>
        <dbReference type="SAM" id="Phobius"/>
    </source>
</evidence>
<keyword evidence="4" id="KW-1185">Reference proteome</keyword>
<feature type="transmembrane region" description="Helical" evidence="2">
    <location>
        <begin position="12"/>
        <end position="31"/>
    </location>
</feature>
<dbReference type="PANTHER" id="PTHR35700">
    <property type="entry name" value="OS07G0181800 PROTEIN"/>
    <property type="match status" value="1"/>
</dbReference>
<accession>A0AAV7G3X2</accession>
<dbReference type="Proteomes" id="UP000775213">
    <property type="component" value="Unassembled WGS sequence"/>
</dbReference>
<feature type="region of interest" description="Disordered" evidence="1">
    <location>
        <begin position="322"/>
        <end position="349"/>
    </location>
</feature>
<proteinExistence type="predicted"/>
<name>A0AAV7G3X2_DENCH</name>
<keyword evidence="2" id="KW-0472">Membrane</keyword>
<evidence type="ECO:0000313" key="3">
    <source>
        <dbReference type="EMBL" id="KAH0450882.1"/>
    </source>
</evidence>
<protein>
    <submittedName>
        <fullName evidence="3">Uncharacterized protein</fullName>
    </submittedName>
</protein>
<dbReference type="AlphaFoldDB" id="A0AAV7G3X2"/>
<gene>
    <name evidence="3" type="ORF">IEQ34_021574</name>
</gene>
<evidence type="ECO:0000256" key="1">
    <source>
        <dbReference type="SAM" id="MobiDB-lite"/>
    </source>
</evidence>
<comment type="caution">
    <text evidence="3">The sequence shown here is derived from an EMBL/GenBank/DDBJ whole genome shotgun (WGS) entry which is preliminary data.</text>
</comment>
<keyword evidence="2" id="KW-0812">Transmembrane</keyword>
<organism evidence="3 4">
    <name type="scientific">Dendrobium chrysotoxum</name>
    <name type="common">Orchid</name>
    <dbReference type="NCBI Taxonomy" id="161865"/>
    <lineage>
        <taxon>Eukaryota</taxon>
        <taxon>Viridiplantae</taxon>
        <taxon>Streptophyta</taxon>
        <taxon>Embryophyta</taxon>
        <taxon>Tracheophyta</taxon>
        <taxon>Spermatophyta</taxon>
        <taxon>Magnoliopsida</taxon>
        <taxon>Liliopsida</taxon>
        <taxon>Asparagales</taxon>
        <taxon>Orchidaceae</taxon>
        <taxon>Epidendroideae</taxon>
        <taxon>Malaxideae</taxon>
        <taxon>Dendrobiinae</taxon>
        <taxon>Dendrobium</taxon>
    </lineage>
</organism>
<evidence type="ECO:0000313" key="4">
    <source>
        <dbReference type="Proteomes" id="UP000775213"/>
    </source>
</evidence>
<dbReference type="EMBL" id="JAGFBR010000018">
    <property type="protein sequence ID" value="KAH0450882.1"/>
    <property type="molecule type" value="Genomic_DNA"/>
</dbReference>
<dbReference type="PANTHER" id="PTHR35700:SF1">
    <property type="entry name" value="OS07G0181800 PROTEIN"/>
    <property type="match status" value="1"/>
</dbReference>
<keyword evidence="2" id="KW-1133">Transmembrane helix</keyword>
<sequence>MSSIGPAKGILEIAKFAVYVTIPVALTYAFVTDSGTLHKLMGFASSTPLVHSALLRLPNTRKSSRLHAPATAKVIRTCSKIEDHATELEDGECVECIGQITRSLMTAMNHQAEVHILTRDRTCNVLISRDNTSESLYAFVQRPYVVYPPEGPPPPSPEELREMAREMARIDDVPIAKANSVLRSEAALPFAGPPPETLLFAGPQLEALLFAGPPPEALHFAGPPPEALLSAGPPPEALHFTGPPPEVLLFAGPPSEALHFAGPPPEALHFTGPPPEALLFAGPPPEALHFAGPPPEALLFAGPPPEALLFAGPPLEALHSVGPPPEALHSAIPPPRARKSARSSDDPKVLPVQHRTFTIGLQLTFVI</sequence>